<comment type="subcellular location">
    <subcellularLocation>
        <location evidence="1">Secreted</location>
    </subcellularLocation>
</comment>
<dbReference type="Pfam" id="PF13403">
    <property type="entry name" value="Hint_2"/>
    <property type="match status" value="1"/>
</dbReference>
<evidence type="ECO:0000256" key="1">
    <source>
        <dbReference type="ARBA" id="ARBA00004613"/>
    </source>
</evidence>
<dbReference type="PANTHER" id="PTHR38340">
    <property type="entry name" value="S-LAYER PROTEIN"/>
    <property type="match status" value="1"/>
</dbReference>
<keyword evidence="2" id="KW-0964">Secreted</keyword>
<dbReference type="Proteomes" id="UP000243507">
    <property type="component" value="Unassembled WGS sequence"/>
</dbReference>
<dbReference type="OrthoDB" id="6305173at2"/>
<dbReference type="GO" id="GO:0005509">
    <property type="term" value="F:calcium ion binding"/>
    <property type="evidence" value="ECO:0007669"/>
    <property type="project" value="InterPro"/>
</dbReference>
<comment type="caution">
    <text evidence="4">The sequence shown here is derived from an EMBL/GenBank/DDBJ whole genome shotgun (WGS) entry which is preliminary data.</text>
</comment>
<dbReference type="InterPro" id="IPR028992">
    <property type="entry name" value="Hedgehog/Intein_dom"/>
</dbReference>
<dbReference type="InterPro" id="IPR036844">
    <property type="entry name" value="Hint_dom_sf"/>
</dbReference>
<dbReference type="PANTHER" id="PTHR38340:SF1">
    <property type="entry name" value="S-LAYER PROTEIN"/>
    <property type="match status" value="1"/>
</dbReference>
<gene>
    <name evidence="4" type="ORF">CLN94_04905</name>
</gene>
<dbReference type="SUPFAM" id="SSF51294">
    <property type="entry name" value="Hedgehog/intein (Hint) domain"/>
    <property type="match status" value="1"/>
</dbReference>
<proteinExistence type="predicted"/>
<keyword evidence="5" id="KW-1185">Reference proteome</keyword>
<dbReference type="SUPFAM" id="SSF51120">
    <property type="entry name" value="beta-Roll"/>
    <property type="match status" value="2"/>
</dbReference>
<evidence type="ECO:0000259" key="3">
    <source>
        <dbReference type="Pfam" id="PF13403"/>
    </source>
</evidence>
<protein>
    <recommendedName>
        <fullName evidence="3">Hedgehog/Intein (Hint) domain-containing protein</fullName>
    </recommendedName>
</protein>
<name>A0A2A4CSM1_9RHOB</name>
<dbReference type="EMBL" id="NTJD01000003">
    <property type="protein sequence ID" value="PCD77116.1"/>
    <property type="molecule type" value="Genomic_DNA"/>
</dbReference>
<dbReference type="InterPro" id="IPR050557">
    <property type="entry name" value="RTX_toxin/Mannuronan_C5-epim"/>
</dbReference>
<evidence type="ECO:0000313" key="4">
    <source>
        <dbReference type="EMBL" id="PCD77116.1"/>
    </source>
</evidence>
<evidence type="ECO:0000256" key="2">
    <source>
        <dbReference type="ARBA" id="ARBA00022525"/>
    </source>
</evidence>
<dbReference type="Pfam" id="PF00353">
    <property type="entry name" value="HemolysinCabind"/>
    <property type="match status" value="2"/>
</dbReference>
<dbReference type="AlphaFoldDB" id="A0A2A4CSM1"/>
<dbReference type="GO" id="GO:0005576">
    <property type="term" value="C:extracellular region"/>
    <property type="evidence" value="ECO:0007669"/>
    <property type="project" value="UniProtKB-SubCell"/>
</dbReference>
<feature type="domain" description="Hedgehog/Intein (Hint)" evidence="3">
    <location>
        <begin position="390"/>
        <end position="529"/>
    </location>
</feature>
<accession>A0A2A4CSM1</accession>
<evidence type="ECO:0000313" key="5">
    <source>
        <dbReference type="Proteomes" id="UP000243507"/>
    </source>
</evidence>
<reference evidence="4 5" key="1">
    <citation type="submission" date="2017-09" db="EMBL/GenBank/DDBJ databases">
        <title>A multilocus sequence analysis scheme for characterization of bacteria in the genus Thioclava.</title>
        <authorList>
            <person name="Liu Y."/>
            <person name="Shao Z."/>
        </authorList>
    </citation>
    <scope>NUCLEOTIDE SEQUENCE [LARGE SCALE GENOMIC DNA]</scope>
    <source>
        <strain evidence="4 5">CAU 1312</strain>
    </source>
</reference>
<organism evidence="4 5">
    <name type="scientific">Pseudothioclava arenosa</name>
    <dbReference type="NCBI Taxonomy" id="1795308"/>
    <lineage>
        <taxon>Bacteria</taxon>
        <taxon>Pseudomonadati</taxon>
        <taxon>Pseudomonadota</taxon>
        <taxon>Alphaproteobacteria</taxon>
        <taxon>Rhodobacterales</taxon>
        <taxon>Paracoccaceae</taxon>
        <taxon>Pseudothioclava</taxon>
    </lineage>
</organism>
<dbReference type="InterPro" id="IPR018511">
    <property type="entry name" value="Hemolysin-typ_Ca-bd_CS"/>
</dbReference>
<dbReference type="PRINTS" id="PR00313">
    <property type="entry name" value="CABNDNGRPT"/>
</dbReference>
<dbReference type="InterPro" id="IPR011049">
    <property type="entry name" value="Serralysin-like_metalloprot_C"/>
</dbReference>
<dbReference type="PROSITE" id="PS00330">
    <property type="entry name" value="HEMOLYSIN_CALCIUM"/>
    <property type="match status" value="2"/>
</dbReference>
<dbReference type="Gene3D" id="2.150.10.10">
    <property type="entry name" value="Serralysin-like metalloprotease, C-terminal"/>
    <property type="match status" value="2"/>
</dbReference>
<dbReference type="InterPro" id="IPR001343">
    <property type="entry name" value="Hemolysn_Ca-bd"/>
</dbReference>
<sequence>MLAVIPMAGRRRQGAMASFLTYGYAGSDFLIDGGGTQLLPGATFHVDPTWDASVDRLTFTFSDDDSWLGGDLRADELGVDQNQYLTITDATGATVNAGVAYSEEYATLTAPDGSIVFIDRVEINGELVGYVTSAELQPGVTYQVSSIYNVDSVNEASYYDFDWLDYDPDTASYIRGGNFSDTLLAGAGDDRIEAGGGADIIDGGSGNDTIYYGTGGSTPDQGDLVEGGEGDDLIDDVSGSFYEYADTLSGGAGADTIWAGGGADLVDGGADADVLYGESGDDTITGGAGDDLIWTGTGADVLIYTDGSGADTIGDFNIADNGSGFAIDRLDVSDLTDADGNPVNVWDVVVSQDPAGNAVLTFPGGETITLSGIAPSQVSTVQQLNAIGIPCFLVGTRIATPRGWRAVEDLCPGDLVVTRDGPPAPVLWIGRRQVDAAQLAENPALRPIRLRAGAFGNDCDLVLSGQHAIWVQEGAGEGALVRVCHLARTGWGGARVMAGIRQAAYLHLLLPRHALILAEGAWVETFWPGRFALESLDLRQRCALVRSMPRLARVVFEGQPVEASYGPRVRALLPGKAVTRSACVKWSRSVQDVPRTDGFWDVLLSGYG</sequence>